<keyword evidence="3" id="KW-0285">Flavoprotein</keyword>
<comment type="caution">
    <text evidence="8">The sequence shown here is derived from an EMBL/GenBank/DDBJ whole genome shotgun (WGS) entry which is preliminary data.</text>
</comment>
<dbReference type="Pfam" id="PF01565">
    <property type="entry name" value="FAD_binding_4"/>
    <property type="match status" value="1"/>
</dbReference>
<evidence type="ECO:0000259" key="7">
    <source>
        <dbReference type="PROSITE" id="PS51387"/>
    </source>
</evidence>
<dbReference type="VEuPathDB" id="FungiDB:jhhlp_004987"/>
<keyword evidence="6" id="KW-0732">Signal</keyword>
<dbReference type="InterPro" id="IPR050416">
    <property type="entry name" value="FAD-linked_Oxidoreductase"/>
</dbReference>
<evidence type="ECO:0000256" key="4">
    <source>
        <dbReference type="ARBA" id="ARBA00022827"/>
    </source>
</evidence>
<name>A0A2N3N821_9PEZI</name>
<comment type="similarity">
    <text evidence="2">Belongs to the oxygen-dependent FAD-linked oxidoreductase family.</text>
</comment>
<comment type="cofactor">
    <cofactor evidence="1">
        <name>FAD</name>
        <dbReference type="ChEBI" id="CHEBI:57692"/>
    </cofactor>
</comment>
<keyword evidence="4" id="KW-0274">FAD</keyword>
<evidence type="ECO:0000256" key="2">
    <source>
        <dbReference type="ARBA" id="ARBA00005466"/>
    </source>
</evidence>
<keyword evidence="5" id="KW-0560">Oxidoreductase</keyword>
<dbReference type="Gene3D" id="3.30.465.10">
    <property type="match status" value="2"/>
</dbReference>
<dbReference type="Pfam" id="PF08031">
    <property type="entry name" value="BBE"/>
    <property type="match status" value="1"/>
</dbReference>
<dbReference type="GO" id="GO:0071949">
    <property type="term" value="F:FAD binding"/>
    <property type="evidence" value="ECO:0007669"/>
    <property type="project" value="InterPro"/>
</dbReference>
<dbReference type="InterPro" id="IPR036318">
    <property type="entry name" value="FAD-bd_PCMH-like_sf"/>
</dbReference>
<evidence type="ECO:0000313" key="9">
    <source>
        <dbReference type="Proteomes" id="UP000233524"/>
    </source>
</evidence>
<accession>A0A2N3N821</accession>
<dbReference type="Proteomes" id="UP000233524">
    <property type="component" value="Unassembled WGS sequence"/>
</dbReference>
<sequence length="607" mass="65514">MARFWLFGFTAILTSLSQALPEGNCHSKCRCLPSQPCWPSMDKWQALNESVHGHLSQVSPIGAACHEPTYNEAQCTNLLSGLMHDSSYRAANPGASQWANWEAWESHNETCYVDGDTSVKCQQGRVSLYSVAVESVDEIAAALKFATKHNIRLVVKNTGHDFSGRSMAANSLQIHTRKMKDIEFSDEFVAHGAPKDASPSGKAITIGAGVQLVDLYKFCHEKNVSVVAGFSSTVGAAGGYIQGGGHSVISPWKGMASDNVIQFSVVTADGNHVYANEYENSDLFWALRGGGGGTFGIVTTVTFQAHENPPLTYFSMDIARPVADAGYWKLVENLYTHLPALNDVGTSLSSVMYPHTVIPSPADGTPEQPRALVVLKGFVVGPETDGLRAALSALEDDFRNTSSNATTSSPTNLRFNVTTFPSITKFYTTVLTGSDFGGAATVVGSRLVSRNFIASPDGPAAVAQALSKIQLAQDEAVSGNMVSGGAVAANSNLDTALHPAWRQALSHIMIVRGWATASPFSEQRAIHEELTNVQVPILKGLVLPGEEMGSYLNEADSEEPDFQKSFWGDNYSRLYNIKRKWDPHGVFVVRKGVGSENWDDKGLCRLK</sequence>
<evidence type="ECO:0000256" key="6">
    <source>
        <dbReference type="SAM" id="SignalP"/>
    </source>
</evidence>
<feature type="signal peptide" evidence="6">
    <location>
        <begin position="1"/>
        <end position="19"/>
    </location>
</feature>
<dbReference type="SUPFAM" id="SSF56176">
    <property type="entry name" value="FAD-binding/transporter-associated domain-like"/>
    <property type="match status" value="1"/>
</dbReference>
<dbReference type="PANTHER" id="PTHR42973">
    <property type="entry name" value="BINDING OXIDOREDUCTASE, PUTATIVE (AFU_ORTHOLOGUE AFUA_1G17690)-RELATED"/>
    <property type="match status" value="1"/>
</dbReference>
<dbReference type="InterPro" id="IPR006094">
    <property type="entry name" value="Oxid_FAD_bind_N"/>
</dbReference>
<evidence type="ECO:0000256" key="1">
    <source>
        <dbReference type="ARBA" id="ARBA00001974"/>
    </source>
</evidence>
<evidence type="ECO:0000313" key="8">
    <source>
        <dbReference type="EMBL" id="PKS08601.1"/>
    </source>
</evidence>
<gene>
    <name evidence="8" type="ORF">jhhlp_004987</name>
</gene>
<dbReference type="GO" id="GO:0016491">
    <property type="term" value="F:oxidoreductase activity"/>
    <property type="evidence" value="ECO:0007669"/>
    <property type="project" value="UniProtKB-KW"/>
</dbReference>
<organism evidence="8 9">
    <name type="scientific">Lomentospora prolificans</name>
    <dbReference type="NCBI Taxonomy" id="41688"/>
    <lineage>
        <taxon>Eukaryota</taxon>
        <taxon>Fungi</taxon>
        <taxon>Dikarya</taxon>
        <taxon>Ascomycota</taxon>
        <taxon>Pezizomycotina</taxon>
        <taxon>Sordariomycetes</taxon>
        <taxon>Hypocreomycetidae</taxon>
        <taxon>Microascales</taxon>
        <taxon>Microascaceae</taxon>
        <taxon>Lomentospora</taxon>
    </lineage>
</organism>
<dbReference type="InterPro" id="IPR012951">
    <property type="entry name" value="BBE"/>
</dbReference>
<evidence type="ECO:0000256" key="5">
    <source>
        <dbReference type="ARBA" id="ARBA00023002"/>
    </source>
</evidence>
<dbReference type="InParanoid" id="A0A2N3N821"/>
<dbReference type="InterPro" id="IPR016166">
    <property type="entry name" value="FAD-bd_PCMH"/>
</dbReference>
<protein>
    <recommendedName>
        <fullName evidence="7">FAD-binding PCMH-type domain-containing protein</fullName>
    </recommendedName>
</protein>
<dbReference type="AlphaFoldDB" id="A0A2N3N821"/>
<reference evidence="8 9" key="1">
    <citation type="journal article" date="2017" name="G3 (Bethesda)">
        <title>First Draft Genome Sequence of the Pathogenic Fungus Lomentospora prolificans (Formerly Scedosporium prolificans).</title>
        <authorList>
            <person name="Luo R."/>
            <person name="Zimin A."/>
            <person name="Workman R."/>
            <person name="Fan Y."/>
            <person name="Pertea G."/>
            <person name="Grossman N."/>
            <person name="Wear M.P."/>
            <person name="Jia B."/>
            <person name="Miller H."/>
            <person name="Casadevall A."/>
            <person name="Timp W."/>
            <person name="Zhang S.X."/>
            <person name="Salzberg S.L."/>
        </authorList>
    </citation>
    <scope>NUCLEOTIDE SEQUENCE [LARGE SCALE GENOMIC DNA]</scope>
    <source>
        <strain evidence="8 9">JHH-5317</strain>
    </source>
</reference>
<feature type="chain" id="PRO_5014878350" description="FAD-binding PCMH-type domain-containing protein" evidence="6">
    <location>
        <begin position="20"/>
        <end position="607"/>
    </location>
</feature>
<proteinExistence type="inferred from homology"/>
<dbReference type="InterPro" id="IPR016169">
    <property type="entry name" value="FAD-bd_PCMH_sub2"/>
</dbReference>
<dbReference type="EMBL" id="NLAX01000095">
    <property type="protein sequence ID" value="PKS08601.1"/>
    <property type="molecule type" value="Genomic_DNA"/>
</dbReference>
<evidence type="ECO:0000256" key="3">
    <source>
        <dbReference type="ARBA" id="ARBA00022630"/>
    </source>
</evidence>
<dbReference type="PANTHER" id="PTHR42973:SF39">
    <property type="entry name" value="FAD-BINDING PCMH-TYPE DOMAIN-CONTAINING PROTEIN"/>
    <property type="match status" value="1"/>
</dbReference>
<keyword evidence="9" id="KW-1185">Reference proteome</keyword>
<dbReference type="STRING" id="41688.A0A2N3N821"/>
<dbReference type="OrthoDB" id="9983560at2759"/>
<dbReference type="PROSITE" id="PS51387">
    <property type="entry name" value="FAD_PCMH"/>
    <property type="match status" value="1"/>
</dbReference>
<feature type="domain" description="FAD-binding PCMH-type" evidence="7">
    <location>
        <begin position="121"/>
        <end position="308"/>
    </location>
</feature>